<dbReference type="Proteomes" id="UP000437575">
    <property type="component" value="Unassembled WGS sequence"/>
</dbReference>
<evidence type="ECO:0000313" key="4">
    <source>
        <dbReference type="EMBL" id="MSE06541.1"/>
    </source>
</evidence>
<evidence type="ECO:0000313" key="5">
    <source>
        <dbReference type="Proteomes" id="UP000437575"/>
    </source>
</evidence>
<keyword evidence="2" id="KW-0030">Aminoacyl-tRNA synthetase</keyword>
<dbReference type="GO" id="GO:0005524">
    <property type="term" value="F:ATP binding"/>
    <property type="evidence" value="ECO:0007669"/>
    <property type="project" value="UniProtKB-KW"/>
</dbReference>
<accession>A0A6A8LTC8</accession>
<dbReference type="PANTHER" id="PTHR22594">
    <property type="entry name" value="ASPARTYL/LYSYL-TRNA SYNTHETASE"/>
    <property type="match status" value="1"/>
</dbReference>
<dbReference type="InterPro" id="IPR047089">
    <property type="entry name" value="Asp-tRNA-ligase_1_N"/>
</dbReference>
<keyword evidence="1" id="KW-0648">Protein biosynthesis</keyword>
<comment type="caution">
    <text evidence="4">The sequence shown here is derived from an EMBL/GenBank/DDBJ whole genome shotgun (WGS) entry which is preliminary data.</text>
</comment>
<protein>
    <submittedName>
        <fullName evidence="4">Aspartate--tRNA ligase</fullName>
        <ecNumber evidence="4">6.1.1.12</ecNumber>
    </submittedName>
</protein>
<reference evidence="4 5" key="1">
    <citation type="submission" date="2019-11" db="EMBL/GenBank/DDBJ databases">
        <title>Draft Genome Sequence of Plant Growth-Promoting Rhizosphere-Associated Bacteria.</title>
        <authorList>
            <person name="Vasilyev I.Y."/>
            <person name="Radchenko V."/>
            <person name="Ilnitskaya E.V."/>
        </authorList>
    </citation>
    <scope>NUCLEOTIDE SEQUENCE [LARGE SCALE GENOMIC DNA]</scope>
    <source>
        <strain evidence="4 5">VRA_1sq_f</strain>
    </source>
</reference>
<dbReference type="Pfam" id="PF01336">
    <property type="entry name" value="tRNA_anti-codon"/>
    <property type="match status" value="1"/>
</dbReference>
<feature type="domain" description="OB" evidence="3">
    <location>
        <begin position="19"/>
        <end position="103"/>
    </location>
</feature>
<evidence type="ECO:0000256" key="1">
    <source>
        <dbReference type="ARBA" id="ARBA00022917"/>
    </source>
</evidence>
<dbReference type="GO" id="GO:0006422">
    <property type="term" value="P:aspartyl-tRNA aminoacylation"/>
    <property type="evidence" value="ECO:0007669"/>
    <property type="project" value="TreeGrafter"/>
</dbReference>
<organism evidence="4 5">
    <name type="scientific">Ligilactobacillus salivarius</name>
    <dbReference type="NCBI Taxonomy" id="1624"/>
    <lineage>
        <taxon>Bacteria</taxon>
        <taxon>Bacillati</taxon>
        <taxon>Bacillota</taxon>
        <taxon>Bacilli</taxon>
        <taxon>Lactobacillales</taxon>
        <taxon>Lactobacillaceae</taxon>
        <taxon>Ligilactobacillus</taxon>
    </lineage>
</organism>
<dbReference type="GO" id="GO:0004815">
    <property type="term" value="F:aspartate-tRNA ligase activity"/>
    <property type="evidence" value="ECO:0007669"/>
    <property type="project" value="UniProtKB-EC"/>
</dbReference>
<dbReference type="Gene3D" id="2.40.50.140">
    <property type="entry name" value="Nucleic acid-binding proteins"/>
    <property type="match status" value="1"/>
</dbReference>
<dbReference type="EC" id="6.1.1.12" evidence="4"/>
<gene>
    <name evidence="4" type="primary">aspS</name>
    <name evidence="4" type="ORF">GKC34_12545</name>
</gene>
<dbReference type="InterPro" id="IPR012340">
    <property type="entry name" value="NA-bd_OB-fold"/>
</dbReference>
<feature type="non-terminal residue" evidence="4">
    <location>
        <position position="103"/>
    </location>
</feature>
<keyword evidence="4" id="KW-0436">Ligase</keyword>
<sequence>MRRTTYAGLVDEKYLDQEVCLKGWVQKRRNLGNLIFIDLRDIEGIVQLVFSQEFNPEALKVAEQLRSEYVIEVKGKVVARGEKAINPNMRTGKVEVEVSDIEI</sequence>
<dbReference type="EMBL" id="WKKZ01001047">
    <property type="protein sequence ID" value="MSE06541.1"/>
    <property type="molecule type" value="Genomic_DNA"/>
</dbReference>
<evidence type="ECO:0000256" key="2">
    <source>
        <dbReference type="ARBA" id="ARBA00023146"/>
    </source>
</evidence>
<proteinExistence type="predicted"/>
<dbReference type="AlphaFoldDB" id="A0A6A8LTC8"/>
<evidence type="ECO:0000259" key="3">
    <source>
        <dbReference type="Pfam" id="PF01336"/>
    </source>
</evidence>
<dbReference type="CDD" id="cd04317">
    <property type="entry name" value="EcAspRS_like_N"/>
    <property type="match status" value="1"/>
</dbReference>
<dbReference type="SUPFAM" id="SSF50249">
    <property type="entry name" value="Nucleic acid-binding proteins"/>
    <property type="match status" value="1"/>
</dbReference>
<dbReference type="PANTHER" id="PTHR22594:SF5">
    <property type="entry name" value="ASPARTATE--TRNA LIGASE, MITOCHONDRIAL"/>
    <property type="match status" value="1"/>
</dbReference>
<dbReference type="GO" id="GO:0003676">
    <property type="term" value="F:nucleic acid binding"/>
    <property type="evidence" value="ECO:0007669"/>
    <property type="project" value="InterPro"/>
</dbReference>
<name>A0A6A8LTC8_9LACO</name>
<dbReference type="InterPro" id="IPR004365">
    <property type="entry name" value="NA-bd_OB_tRNA"/>
</dbReference>